<sequence length="25" mass="3132">MYILIDNFPKLLDLHNHCFRNCFTY</sequence>
<dbReference type="EMBL" id="GBXM01052942">
    <property type="protein sequence ID" value="JAH55635.1"/>
    <property type="molecule type" value="Transcribed_RNA"/>
</dbReference>
<reference evidence="1" key="2">
    <citation type="journal article" date="2015" name="Fish Shellfish Immunol.">
        <title>Early steps in the European eel (Anguilla anguilla)-Vibrio vulnificus interaction in the gills: Role of the RtxA13 toxin.</title>
        <authorList>
            <person name="Callol A."/>
            <person name="Pajuelo D."/>
            <person name="Ebbesson L."/>
            <person name="Teles M."/>
            <person name="MacKenzie S."/>
            <person name="Amaro C."/>
        </authorList>
    </citation>
    <scope>NUCLEOTIDE SEQUENCE</scope>
</reference>
<dbReference type="EMBL" id="GBXM01049405">
    <property type="protein sequence ID" value="JAH59172.1"/>
    <property type="molecule type" value="Transcribed_RNA"/>
</dbReference>
<accession>A0A0E9TUM8</accession>
<evidence type="ECO:0000313" key="1">
    <source>
        <dbReference type="EMBL" id="JAH56428.1"/>
    </source>
</evidence>
<reference evidence="1" key="1">
    <citation type="submission" date="2014-11" db="EMBL/GenBank/DDBJ databases">
        <authorList>
            <person name="Amaro Gonzalez C."/>
        </authorList>
    </citation>
    <scope>NUCLEOTIDE SEQUENCE</scope>
</reference>
<protein>
    <submittedName>
        <fullName evidence="1">Uncharacterized protein</fullName>
    </submittedName>
</protein>
<proteinExistence type="predicted"/>
<dbReference type="EMBL" id="GBXM01048997">
    <property type="protein sequence ID" value="JAH59580.1"/>
    <property type="molecule type" value="Transcribed_RNA"/>
</dbReference>
<dbReference type="AlphaFoldDB" id="A0A0E9TUM8"/>
<name>A0A0E9TUM8_ANGAN</name>
<organism evidence="1">
    <name type="scientific">Anguilla anguilla</name>
    <name type="common">European freshwater eel</name>
    <name type="synonym">Muraena anguilla</name>
    <dbReference type="NCBI Taxonomy" id="7936"/>
    <lineage>
        <taxon>Eukaryota</taxon>
        <taxon>Metazoa</taxon>
        <taxon>Chordata</taxon>
        <taxon>Craniata</taxon>
        <taxon>Vertebrata</taxon>
        <taxon>Euteleostomi</taxon>
        <taxon>Actinopterygii</taxon>
        <taxon>Neopterygii</taxon>
        <taxon>Teleostei</taxon>
        <taxon>Anguilliformes</taxon>
        <taxon>Anguillidae</taxon>
        <taxon>Anguilla</taxon>
    </lineage>
</organism>
<dbReference type="EMBL" id="GBXM01052149">
    <property type="protein sequence ID" value="JAH56428.1"/>
    <property type="molecule type" value="Transcribed_RNA"/>
</dbReference>